<dbReference type="PANTHER" id="PTHR43065">
    <property type="entry name" value="SENSOR HISTIDINE KINASE"/>
    <property type="match status" value="1"/>
</dbReference>
<dbReference type="InterPro" id="IPR000014">
    <property type="entry name" value="PAS"/>
</dbReference>
<dbReference type="Gene3D" id="3.30.450.20">
    <property type="entry name" value="PAS domain"/>
    <property type="match status" value="1"/>
</dbReference>
<reference evidence="6" key="1">
    <citation type="submission" date="2018-06" db="EMBL/GenBank/DDBJ databases">
        <authorList>
            <person name="Zhirakovskaya E."/>
        </authorList>
    </citation>
    <scope>NUCLEOTIDE SEQUENCE</scope>
</reference>
<evidence type="ECO:0000259" key="5">
    <source>
        <dbReference type="PROSITE" id="PS50112"/>
    </source>
</evidence>
<dbReference type="EMBL" id="UOFR01000078">
    <property type="protein sequence ID" value="VAX00678.1"/>
    <property type="molecule type" value="Genomic_DNA"/>
</dbReference>
<dbReference type="Pfam" id="PF00512">
    <property type="entry name" value="HisKA"/>
    <property type="match status" value="1"/>
</dbReference>
<dbReference type="PROSITE" id="PS50112">
    <property type="entry name" value="PAS"/>
    <property type="match status" value="1"/>
</dbReference>
<name>A0A3B1AMT5_9ZZZZ</name>
<dbReference type="CDD" id="cd00130">
    <property type="entry name" value="PAS"/>
    <property type="match status" value="1"/>
</dbReference>
<keyword evidence="6" id="KW-0418">Kinase</keyword>
<dbReference type="InterPro" id="IPR036890">
    <property type="entry name" value="HATPase_C_sf"/>
</dbReference>
<proteinExistence type="predicted"/>
<dbReference type="InterPro" id="IPR005467">
    <property type="entry name" value="His_kinase_dom"/>
</dbReference>
<feature type="compositionally biased region" description="Basic and acidic residues" evidence="3">
    <location>
        <begin position="9"/>
        <end position="21"/>
    </location>
</feature>
<keyword evidence="2" id="KW-0175">Coiled coil</keyword>
<organism evidence="6">
    <name type="scientific">hydrothermal vent metagenome</name>
    <dbReference type="NCBI Taxonomy" id="652676"/>
    <lineage>
        <taxon>unclassified sequences</taxon>
        <taxon>metagenomes</taxon>
        <taxon>ecological metagenomes</taxon>
    </lineage>
</organism>
<dbReference type="GO" id="GO:0000155">
    <property type="term" value="F:phosphorelay sensor kinase activity"/>
    <property type="evidence" value="ECO:0007669"/>
    <property type="project" value="InterPro"/>
</dbReference>
<evidence type="ECO:0000256" key="3">
    <source>
        <dbReference type="SAM" id="MobiDB-lite"/>
    </source>
</evidence>
<dbReference type="InterPro" id="IPR004358">
    <property type="entry name" value="Sig_transdc_His_kin-like_C"/>
</dbReference>
<dbReference type="PROSITE" id="PS50109">
    <property type="entry name" value="HIS_KIN"/>
    <property type="match status" value="1"/>
</dbReference>
<evidence type="ECO:0000256" key="1">
    <source>
        <dbReference type="ARBA" id="ARBA00022553"/>
    </source>
</evidence>
<dbReference type="SUPFAM" id="SSF47384">
    <property type="entry name" value="Homodimeric domain of signal transducing histidine kinase"/>
    <property type="match status" value="1"/>
</dbReference>
<keyword evidence="6" id="KW-0808">Transferase</keyword>
<keyword evidence="6" id="KW-0966">Cell projection</keyword>
<feature type="domain" description="PAS" evidence="5">
    <location>
        <begin position="101"/>
        <end position="137"/>
    </location>
</feature>
<accession>A0A3B1AMT5</accession>
<dbReference type="SUPFAM" id="SSF55874">
    <property type="entry name" value="ATPase domain of HSP90 chaperone/DNA topoisomerase II/histidine kinase"/>
    <property type="match status" value="1"/>
</dbReference>
<sequence>MSAELSKPATREASLEQKGSVDRSNYFGVLPGDGLLPESNGSDGAVESRQALHDAFSAFNQISNQLASSYHALEQQVAHLNEELNKSHESRLRELTEKERLANRLSTLLQALPGGVVVLDNDGRIQEFNPTALDYLGEPLKDQFWSEVITRAFSPKSDDGHDVSLVDGRRVNISTCPLINEPGQILLITDVSEMRELQEKLNQRERLAAMGEMAASLAHQIRTPLSSAVLYTSNLKRAGIGEADINRYTNKIKNRLDHLEHIVNDMLLYSKSNTSGRDDEFTMTDLLNELELLLDEQILNSNVDFSWHNLVDARVVRANKQMLLSALLNLCVNAIQAMQGNGKLKVLARLTGETSLEILVCDNGPGINDEKLTNIFDPFFTTRNDGTGLGLAVVRAIIHAHKGEVIVDTEKGVGTTFIVQIPLLEVNDKNTVNDSIMNPNISGMV</sequence>
<feature type="region of interest" description="Disordered" evidence="3">
    <location>
        <begin position="1"/>
        <end position="25"/>
    </location>
</feature>
<protein>
    <submittedName>
        <fullName evidence="6">Flagellar sensor histidine kinase FleS</fullName>
    </submittedName>
</protein>
<gene>
    <name evidence="6" type="ORF">MNBD_GAMMA21-249</name>
</gene>
<dbReference type="InterPro" id="IPR035965">
    <property type="entry name" value="PAS-like_dom_sf"/>
</dbReference>
<dbReference type="AlphaFoldDB" id="A0A3B1AMT5"/>
<dbReference type="PANTHER" id="PTHR43065:SF29">
    <property type="entry name" value="SENSOR PROTEIN KINASE FLES"/>
    <property type="match status" value="1"/>
</dbReference>
<dbReference type="SUPFAM" id="SSF55785">
    <property type="entry name" value="PYP-like sensor domain (PAS domain)"/>
    <property type="match status" value="1"/>
</dbReference>
<keyword evidence="6" id="KW-0969">Cilium</keyword>
<evidence type="ECO:0000259" key="4">
    <source>
        <dbReference type="PROSITE" id="PS50109"/>
    </source>
</evidence>
<feature type="coiled-coil region" evidence="2">
    <location>
        <begin position="63"/>
        <end position="90"/>
    </location>
</feature>
<dbReference type="Gene3D" id="1.10.287.130">
    <property type="match status" value="1"/>
</dbReference>
<dbReference type="CDD" id="cd00082">
    <property type="entry name" value="HisKA"/>
    <property type="match status" value="1"/>
</dbReference>
<evidence type="ECO:0000256" key="2">
    <source>
        <dbReference type="SAM" id="Coils"/>
    </source>
</evidence>
<dbReference type="SMART" id="SM00091">
    <property type="entry name" value="PAS"/>
    <property type="match status" value="1"/>
</dbReference>
<dbReference type="Pfam" id="PF13188">
    <property type="entry name" value="PAS_8"/>
    <property type="match status" value="1"/>
</dbReference>
<dbReference type="Pfam" id="PF02518">
    <property type="entry name" value="HATPase_c"/>
    <property type="match status" value="1"/>
</dbReference>
<dbReference type="SMART" id="SM00388">
    <property type="entry name" value="HisKA"/>
    <property type="match status" value="1"/>
</dbReference>
<dbReference type="SMART" id="SM00387">
    <property type="entry name" value="HATPase_c"/>
    <property type="match status" value="1"/>
</dbReference>
<dbReference type="Gene3D" id="3.30.565.10">
    <property type="entry name" value="Histidine kinase-like ATPase, C-terminal domain"/>
    <property type="match status" value="1"/>
</dbReference>
<dbReference type="PRINTS" id="PR00344">
    <property type="entry name" value="BCTRLSENSOR"/>
</dbReference>
<feature type="domain" description="Histidine kinase" evidence="4">
    <location>
        <begin position="216"/>
        <end position="425"/>
    </location>
</feature>
<evidence type="ECO:0000313" key="6">
    <source>
        <dbReference type="EMBL" id="VAX00678.1"/>
    </source>
</evidence>
<dbReference type="InterPro" id="IPR036097">
    <property type="entry name" value="HisK_dim/P_sf"/>
</dbReference>
<dbReference type="InterPro" id="IPR003661">
    <property type="entry name" value="HisK_dim/P_dom"/>
</dbReference>
<keyword evidence="1" id="KW-0597">Phosphoprotein</keyword>
<dbReference type="InterPro" id="IPR003594">
    <property type="entry name" value="HATPase_dom"/>
</dbReference>
<keyword evidence="6" id="KW-0282">Flagellum</keyword>